<organism evidence="1 2">
    <name type="scientific">Larimichthys crocea</name>
    <name type="common">Large yellow croaker</name>
    <name type="synonym">Pseudosciaena crocea</name>
    <dbReference type="NCBI Taxonomy" id="215358"/>
    <lineage>
        <taxon>Eukaryota</taxon>
        <taxon>Metazoa</taxon>
        <taxon>Chordata</taxon>
        <taxon>Craniata</taxon>
        <taxon>Vertebrata</taxon>
        <taxon>Euteleostomi</taxon>
        <taxon>Actinopterygii</taxon>
        <taxon>Neopterygii</taxon>
        <taxon>Teleostei</taxon>
        <taxon>Neoteleostei</taxon>
        <taxon>Acanthomorphata</taxon>
        <taxon>Eupercaria</taxon>
        <taxon>Sciaenidae</taxon>
        <taxon>Larimichthys</taxon>
    </lineage>
</organism>
<sequence length="109" mass="11963">MLCYFCKVLNLTVAGILKIEIIDASYHLDFSRYTSKGANVYAIITAKPPKPTVQLLVPKTSATTKVTLLGNPKPLPWSPVYPKAGLVVLLPDLPYSPGQAWTLKLEDVH</sequence>
<evidence type="ECO:0000313" key="2">
    <source>
        <dbReference type="Proteomes" id="UP000793456"/>
    </source>
</evidence>
<protein>
    <submittedName>
        <fullName evidence="1">Uncharacterized protein</fullName>
    </submittedName>
</protein>
<dbReference type="EMBL" id="CM011679">
    <property type="protein sequence ID" value="TMS18239.1"/>
    <property type="molecule type" value="Genomic_DNA"/>
</dbReference>
<comment type="caution">
    <text evidence="1">The sequence shown here is derived from an EMBL/GenBank/DDBJ whole genome shotgun (WGS) entry which is preliminary data.</text>
</comment>
<keyword evidence="2" id="KW-1185">Reference proteome</keyword>
<name>A0ACD3RFI9_LARCR</name>
<reference evidence="1" key="1">
    <citation type="submission" date="2018-11" db="EMBL/GenBank/DDBJ databases">
        <title>The sequence and de novo assembly of Larimichthys crocea genome using PacBio and Hi-C technologies.</title>
        <authorList>
            <person name="Xu P."/>
            <person name="Chen B."/>
            <person name="Zhou Z."/>
            <person name="Ke Q."/>
            <person name="Wu Y."/>
            <person name="Bai H."/>
            <person name="Pu F."/>
        </authorList>
    </citation>
    <scope>NUCLEOTIDE SEQUENCE</scope>
    <source>
        <tissue evidence="1">Muscle</tissue>
    </source>
</reference>
<dbReference type="Proteomes" id="UP000793456">
    <property type="component" value="Chromosome VI"/>
</dbReference>
<gene>
    <name evidence="1" type="ORF">E3U43_010565</name>
</gene>
<evidence type="ECO:0000313" key="1">
    <source>
        <dbReference type="EMBL" id="TMS18239.1"/>
    </source>
</evidence>
<proteinExistence type="predicted"/>
<accession>A0ACD3RFI9</accession>